<evidence type="ECO:0000313" key="4">
    <source>
        <dbReference type="Proteomes" id="UP000286351"/>
    </source>
</evidence>
<dbReference type="GO" id="GO:0009088">
    <property type="term" value="P:threonine biosynthetic process"/>
    <property type="evidence" value="ECO:0007669"/>
    <property type="project" value="TreeGrafter"/>
</dbReference>
<evidence type="ECO:0000259" key="2">
    <source>
        <dbReference type="Pfam" id="PF01636"/>
    </source>
</evidence>
<dbReference type="Gene3D" id="3.90.1200.10">
    <property type="match status" value="1"/>
</dbReference>
<dbReference type="RefSeq" id="WP_123364898.1">
    <property type="nucleotide sequence ID" value="NZ_MOBO01000004.1"/>
</dbReference>
<dbReference type="EMBL" id="MOBO01000004">
    <property type="protein sequence ID" value="RON40957.1"/>
    <property type="molecule type" value="Genomic_DNA"/>
</dbReference>
<comment type="caution">
    <text evidence="3">The sequence shown here is derived from an EMBL/GenBank/DDBJ whole genome shotgun (WGS) entry which is preliminary data.</text>
</comment>
<proteinExistence type="inferred from homology"/>
<feature type="domain" description="Aminoglycoside phosphotransferase" evidence="2">
    <location>
        <begin position="58"/>
        <end position="311"/>
    </location>
</feature>
<dbReference type="Gene3D" id="3.30.200.20">
    <property type="entry name" value="Phosphorylase Kinase, domain 1"/>
    <property type="match status" value="1"/>
</dbReference>
<dbReference type="SUPFAM" id="SSF56112">
    <property type="entry name" value="Protein kinase-like (PK-like)"/>
    <property type="match status" value="1"/>
</dbReference>
<dbReference type="GO" id="GO:0004413">
    <property type="term" value="F:homoserine kinase activity"/>
    <property type="evidence" value="ECO:0007669"/>
    <property type="project" value="TreeGrafter"/>
</dbReference>
<dbReference type="InterPro" id="IPR002575">
    <property type="entry name" value="Aminoglycoside_PTrfase"/>
</dbReference>
<comment type="similarity">
    <text evidence="1">Belongs to the pseudomonas-type ThrB family.</text>
</comment>
<dbReference type="InterPro" id="IPR011009">
    <property type="entry name" value="Kinase-like_dom_sf"/>
</dbReference>
<dbReference type="AlphaFoldDB" id="A0A423JTH7"/>
<name>A0A423JTH7_9PSED</name>
<organism evidence="3 4">
    <name type="scientific">Pseudomonas brassicacearum</name>
    <dbReference type="NCBI Taxonomy" id="930166"/>
    <lineage>
        <taxon>Bacteria</taxon>
        <taxon>Pseudomonadati</taxon>
        <taxon>Pseudomonadota</taxon>
        <taxon>Gammaproteobacteria</taxon>
        <taxon>Pseudomonadales</taxon>
        <taxon>Pseudomonadaceae</taxon>
        <taxon>Pseudomonas</taxon>
    </lineage>
</organism>
<dbReference type="PANTHER" id="PTHR21064:SF6">
    <property type="entry name" value="AMINOGLYCOSIDE PHOSPHOTRANSFERASE DOMAIN-CONTAINING PROTEIN"/>
    <property type="match status" value="1"/>
</dbReference>
<reference evidence="3 4" key="1">
    <citation type="submission" date="2016-10" db="EMBL/GenBank/DDBJ databases">
        <title>Comparative genome analysis of multiple Pseudomonas spp. focuses on biocontrol and plant growth promoting traits.</title>
        <authorList>
            <person name="Tao X.-Y."/>
            <person name="Taylor C.G."/>
        </authorList>
    </citation>
    <scope>NUCLEOTIDE SEQUENCE [LARGE SCALE GENOMIC DNA]</scope>
    <source>
        <strain evidence="3 4">38D4</strain>
    </source>
</reference>
<sequence length="387" mass="42459">MAAVEALMAHGLSLEPVAADWPPLDTRDVEQLLLGYPQLGAPLSLNWHSPRPFSAASLVQTRAATLFVKRHHQRVRTPAWLSEEHRFMAHLHQRGVPVSQVLADRNGETAVAQGEWTYEVHTLAEGQDLYRESLSWTAFFTQQQAWSAGASLARLHLAAEDYQAAPRQTPVLLANFKLCTRQDLGASLQTAIHQAPALSDYMSQHDWRGELLPLLLPWHRQLQPLLGQQPGLWTHNDWHGSNLLWSSSAADAAVSCVLDFGLADRTFALFDLATAIERNGIPWLELDSGGSAPAVLDDIDALLDGYASVKPLSSADLLTLAALLPLVHVDFALSEIAYFQGVVGSTASADVAYFAYLLGHTRWFSTDPGQCLLDHLRRLASTRSSGS</sequence>
<protein>
    <submittedName>
        <fullName evidence="3">Aminoglycoside phosphotransferase</fullName>
    </submittedName>
</protein>
<accession>A0A423JTH7</accession>
<dbReference type="Pfam" id="PF01636">
    <property type="entry name" value="APH"/>
    <property type="match status" value="1"/>
</dbReference>
<gene>
    <name evidence="3" type="ORF">BK664_05455</name>
</gene>
<dbReference type="Proteomes" id="UP000286351">
    <property type="component" value="Unassembled WGS sequence"/>
</dbReference>
<evidence type="ECO:0000256" key="1">
    <source>
        <dbReference type="ARBA" id="ARBA00038240"/>
    </source>
</evidence>
<dbReference type="InterPro" id="IPR050249">
    <property type="entry name" value="Pseudomonas-type_ThrB"/>
</dbReference>
<dbReference type="PANTHER" id="PTHR21064">
    <property type="entry name" value="AMINOGLYCOSIDE PHOSPHOTRANSFERASE DOMAIN-CONTAINING PROTEIN-RELATED"/>
    <property type="match status" value="1"/>
</dbReference>
<evidence type="ECO:0000313" key="3">
    <source>
        <dbReference type="EMBL" id="RON40957.1"/>
    </source>
</evidence>
<keyword evidence="3" id="KW-0808">Transferase</keyword>